<gene>
    <name evidence="2" type="ORF">F511_22587</name>
</gene>
<name>A0A2Z7AW48_9LAMI</name>
<feature type="region of interest" description="Disordered" evidence="1">
    <location>
        <begin position="124"/>
        <end position="143"/>
    </location>
</feature>
<accession>A0A2Z7AW48</accession>
<sequence length="274" mass="30501">MCSARLEISRRYPNWNNERTPKLVCWNDKNQLQALEEEDGSAGTSKENQLEHLSGPSMMMSLVTTSCSADEERSAGARGPAGTEAKKSRKLELERESSAGALSVDDISSDVIIQQRATMQLADVASFSRPTTGQPAASTSRRNQQYIQMRATVDQLLICIQSQDDVPVARLIQSKATVLCISSRQRNSCCAKYCDKEKTTAERTAVEQSVGECSAIQRNQRSRWKESMAEIESCNCLKSGNKICTILGNSTIYRGEREDSWRRSSRPPLERSAY</sequence>
<keyword evidence="3" id="KW-1185">Reference proteome</keyword>
<proteinExistence type="predicted"/>
<evidence type="ECO:0000256" key="1">
    <source>
        <dbReference type="SAM" id="MobiDB-lite"/>
    </source>
</evidence>
<evidence type="ECO:0000313" key="2">
    <source>
        <dbReference type="EMBL" id="KZV25568.1"/>
    </source>
</evidence>
<feature type="region of interest" description="Disordered" evidence="1">
    <location>
        <begin position="37"/>
        <end position="95"/>
    </location>
</feature>
<dbReference type="AlphaFoldDB" id="A0A2Z7AW48"/>
<organism evidence="2 3">
    <name type="scientific">Dorcoceras hygrometricum</name>
    <dbReference type="NCBI Taxonomy" id="472368"/>
    <lineage>
        <taxon>Eukaryota</taxon>
        <taxon>Viridiplantae</taxon>
        <taxon>Streptophyta</taxon>
        <taxon>Embryophyta</taxon>
        <taxon>Tracheophyta</taxon>
        <taxon>Spermatophyta</taxon>
        <taxon>Magnoliopsida</taxon>
        <taxon>eudicotyledons</taxon>
        <taxon>Gunneridae</taxon>
        <taxon>Pentapetalae</taxon>
        <taxon>asterids</taxon>
        <taxon>lamiids</taxon>
        <taxon>Lamiales</taxon>
        <taxon>Gesneriaceae</taxon>
        <taxon>Didymocarpoideae</taxon>
        <taxon>Trichosporeae</taxon>
        <taxon>Loxocarpinae</taxon>
        <taxon>Dorcoceras</taxon>
    </lineage>
</organism>
<dbReference type="Proteomes" id="UP000250235">
    <property type="component" value="Unassembled WGS sequence"/>
</dbReference>
<feature type="compositionally biased region" description="Basic and acidic residues" evidence="1">
    <location>
        <begin position="84"/>
        <end position="95"/>
    </location>
</feature>
<evidence type="ECO:0000313" key="3">
    <source>
        <dbReference type="Proteomes" id="UP000250235"/>
    </source>
</evidence>
<protein>
    <submittedName>
        <fullName evidence="2">Alpha-galactosidase-like</fullName>
    </submittedName>
</protein>
<reference evidence="2 3" key="1">
    <citation type="journal article" date="2015" name="Proc. Natl. Acad. Sci. U.S.A.">
        <title>The resurrection genome of Boea hygrometrica: A blueprint for survival of dehydration.</title>
        <authorList>
            <person name="Xiao L."/>
            <person name="Yang G."/>
            <person name="Zhang L."/>
            <person name="Yang X."/>
            <person name="Zhao S."/>
            <person name="Ji Z."/>
            <person name="Zhou Q."/>
            <person name="Hu M."/>
            <person name="Wang Y."/>
            <person name="Chen M."/>
            <person name="Xu Y."/>
            <person name="Jin H."/>
            <person name="Xiao X."/>
            <person name="Hu G."/>
            <person name="Bao F."/>
            <person name="Hu Y."/>
            <person name="Wan P."/>
            <person name="Li L."/>
            <person name="Deng X."/>
            <person name="Kuang T."/>
            <person name="Xiang C."/>
            <person name="Zhu J.K."/>
            <person name="Oliver M.J."/>
            <person name="He Y."/>
        </authorList>
    </citation>
    <scope>NUCLEOTIDE SEQUENCE [LARGE SCALE GENOMIC DNA]</scope>
    <source>
        <strain evidence="3">cv. XS01</strain>
    </source>
</reference>
<feature type="compositionally biased region" description="Polar residues" evidence="1">
    <location>
        <begin position="128"/>
        <end position="143"/>
    </location>
</feature>
<dbReference type="EMBL" id="KV011860">
    <property type="protein sequence ID" value="KZV25568.1"/>
    <property type="molecule type" value="Genomic_DNA"/>
</dbReference>